<name>V6JWN5_STRRC</name>
<gene>
    <name evidence="1" type="ORF">M878_31545</name>
</gene>
<keyword evidence="2" id="KW-1185">Reference proteome</keyword>
<dbReference type="Proteomes" id="UP000017984">
    <property type="component" value="Chromosome"/>
</dbReference>
<dbReference type="EMBL" id="AWQX01000269">
    <property type="protein sequence ID" value="EST24217.1"/>
    <property type="molecule type" value="Genomic_DNA"/>
</dbReference>
<accession>V6JWN5</accession>
<proteinExistence type="predicted"/>
<dbReference type="AlphaFoldDB" id="V6JWN5"/>
<organism evidence="1 2">
    <name type="scientific">Streptomyces roseochromogenus subsp. oscitans DS 12.976</name>
    <dbReference type="NCBI Taxonomy" id="1352936"/>
    <lineage>
        <taxon>Bacteria</taxon>
        <taxon>Bacillati</taxon>
        <taxon>Actinomycetota</taxon>
        <taxon>Actinomycetes</taxon>
        <taxon>Kitasatosporales</taxon>
        <taxon>Streptomycetaceae</taxon>
        <taxon>Streptomyces</taxon>
    </lineage>
</organism>
<comment type="caution">
    <text evidence="1">The sequence shown here is derived from an EMBL/GenBank/DDBJ whole genome shotgun (WGS) entry which is preliminary data.</text>
</comment>
<reference evidence="1 2" key="1">
    <citation type="journal article" date="2014" name="Genome Announc.">
        <title>Draft Genome Sequence of Streptomyces roseochromogenes subsp. oscitans DS 12.976, Producer of the Aminocoumarin Antibiotic Clorobiocin.</title>
        <authorList>
            <person name="Ruckert C."/>
            <person name="Kalinowski J."/>
            <person name="Heide L."/>
            <person name="Apel A.K."/>
        </authorList>
    </citation>
    <scope>NUCLEOTIDE SEQUENCE [LARGE SCALE GENOMIC DNA]</scope>
    <source>
        <strain evidence="1 2">DS 12.976</strain>
    </source>
</reference>
<dbReference type="PATRIC" id="fig|1352936.5.peg.6566"/>
<protein>
    <submittedName>
        <fullName evidence="1">Uncharacterized protein</fullName>
    </submittedName>
</protein>
<evidence type="ECO:0000313" key="2">
    <source>
        <dbReference type="Proteomes" id="UP000017984"/>
    </source>
</evidence>
<dbReference type="STRING" id="1352936.M878_31545"/>
<evidence type="ECO:0000313" key="1">
    <source>
        <dbReference type="EMBL" id="EST24217.1"/>
    </source>
</evidence>
<dbReference type="HOGENOM" id="CLU_2235122_0_0_11"/>
<sequence length="105" mass="11689">MTRFSLTLMSSWPRYRAVGRDGESRRALLAQQRRRREAAGVSAKAWGLLQDATVGYGYRPWLAGLWLLGLLAAGSVYFASHHPAPLGTGNPHFNAVAYTLDLWCR</sequence>